<reference evidence="2 3" key="1">
    <citation type="submission" date="2019-02" db="EMBL/GenBank/DDBJ databases">
        <title>Deep-cultivation of Planctomycetes and their phenomic and genomic characterization uncovers novel biology.</title>
        <authorList>
            <person name="Wiegand S."/>
            <person name="Jogler M."/>
            <person name="Boedeker C."/>
            <person name="Pinto D."/>
            <person name="Vollmers J."/>
            <person name="Rivas-Marin E."/>
            <person name="Kohn T."/>
            <person name="Peeters S.H."/>
            <person name="Heuer A."/>
            <person name="Rast P."/>
            <person name="Oberbeckmann S."/>
            <person name="Bunk B."/>
            <person name="Jeske O."/>
            <person name="Meyerdierks A."/>
            <person name="Storesund J.E."/>
            <person name="Kallscheuer N."/>
            <person name="Luecker S."/>
            <person name="Lage O.M."/>
            <person name="Pohl T."/>
            <person name="Merkel B.J."/>
            <person name="Hornburger P."/>
            <person name="Mueller R.-W."/>
            <person name="Bruemmer F."/>
            <person name="Labrenz M."/>
            <person name="Spormann A.M."/>
            <person name="Op den Camp H."/>
            <person name="Overmann J."/>
            <person name="Amann R."/>
            <person name="Jetten M.S.M."/>
            <person name="Mascher T."/>
            <person name="Medema M.H."/>
            <person name="Devos D.P."/>
            <person name="Kaster A.-K."/>
            <person name="Ovreas L."/>
            <person name="Rohde M."/>
            <person name="Galperin M.Y."/>
            <person name="Jogler C."/>
        </authorList>
    </citation>
    <scope>NUCLEOTIDE SEQUENCE [LARGE SCALE GENOMIC DNA]</scope>
    <source>
        <strain evidence="2 3">Poly30</strain>
    </source>
</reference>
<evidence type="ECO:0000256" key="1">
    <source>
        <dbReference type="SAM" id="MobiDB-lite"/>
    </source>
</evidence>
<sequence length="83" mass="8858">MLAGPLKPEEDEIATALAEAVPPLFAALGSLRYGQVTVLDGRASAASVIETSFHSRWLDSFDGPYGVQQPGDSTRWGLAQRRG</sequence>
<evidence type="ECO:0000313" key="3">
    <source>
        <dbReference type="Proteomes" id="UP000320390"/>
    </source>
</evidence>
<dbReference type="RefSeq" id="WP_145194337.1">
    <property type="nucleotide sequence ID" value="NZ_CP036434.1"/>
</dbReference>
<dbReference type="AlphaFoldDB" id="A0A518ELE3"/>
<evidence type="ECO:0000313" key="2">
    <source>
        <dbReference type="EMBL" id="QDV04903.1"/>
    </source>
</evidence>
<proteinExistence type="predicted"/>
<organism evidence="2 3">
    <name type="scientific">Saltatorellus ferox</name>
    <dbReference type="NCBI Taxonomy" id="2528018"/>
    <lineage>
        <taxon>Bacteria</taxon>
        <taxon>Pseudomonadati</taxon>
        <taxon>Planctomycetota</taxon>
        <taxon>Planctomycetia</taxon>
        <taxon>Planctomycetia incertae sedis</taxon>
        <taxon>Saltatorellus</taxon>
    </lineage>
</organism>
<gene>
    <name evidence="2" type="ORF">Poly30_03970</name>
</gene>
<dbReference type="EMBL" id="CP036434">
    <property type="protein sequence ID" value="QDV04903.1"/>
    <property type="molecule type" value="Genomic_DNA"/>
</dbReference>
<protein>
    <submittedName>
        <fullName evidence="2">Uncharacterized protein</fullName>
    </submittedName>
</protein>
<feature type="region of interest" description="Disordered" evidence="1">
    <location>
        <begin position="64"/>
        <end position="83"/>
    </location>
</feature>
<name>A0A518ELE3_9BACT</name>
<dbReference type="OrthoDB" id="9800887at2"/>
<keyword evidence="3" id="KW-1185">Reference proteome</keyword>
<dbReference type="Proteomes" id="UP000320390">
    <property type="component" value="Chromosome"/>
</dbReference>
<accession>A0A518ELE3</accession>